<evidence type="ECO:0000256" key="7">
    <source>
        <dbReference type="PROSITE-ProRule" id="PRU00169"/>
    </source>
</evidence>
<dbReference type="InterPro" id="IPR005467">
    <property type="entry name" value="His_kinase_dom"/>
</dbReference>
<evidence type="ECO:0000256" key="1">
    <source>
        <dbReference type="ARBA" id="ARBA00000085"/>
    </source>
</evidence>
<evidence type="ECO:0000259" key="9">
    <source>
        <dbReference type="PROSITE" id="PS50110"/>
    </source>
</evidence>
<dbReference type="PRINTS" id="PR00344">
    <property type="entry name" value="BCTRLSENSOR"/>
</dbReference>
<keyword evidence="6" id="KW-0902">Two-component regulatory system</keyword>
<comment type="catalytic activity">
    <reaction evidence="1">
        <text>ATP + protein L-histidine = ADP + protein N-phospho-L-histidine.</text>
        <dbReference type="EC" id="2.7.13.3"/>
    </reaction>
</comment>
<dbReference type="Pfam" id="PF00072">
    <property type="entry name" value="Response_reg"/>
    <property type="match status" value="2"/>
</dbReference>
<reference evidence="10" key="2">
    <citation type="journal article" date="2021" name="Microbiome">
        <title>Successional dynamics and alternative stable states in a saline activated sludge microbial community over 9 years.</title>
        <authorList>
            <person name="Wang Y."/>
            <person name="Ye J."/>
            <person name="Ju F."/>
            <person name="Liu L."/>
            <person name="Boyd J.A."/>
            <person name="Deng Y."/>
            <person name="Parks D.H."/>
            <person name="Jiang X."/>
            <person name="Yin X."/>
            <person name="Woodcroft B.J."/>
            <person name="Tyson G.W."/>
            <person name="Hugenholtz P."/>
            <person name="Polz M.F."/>
            <person name="Zhang T."/>
        </authorList>
    </citation>
    <scope>NUCLEOTIDE SEQUENCE</scope>
    <source>
        <strain evidence="10">HKST-UBA01</strain>
    </source>
</reference>
<dbReference type="SUPFAM" id="SSF55874">
    <property type="entry name" value="ATPase domain of HSP90 chaperone/DNA topoisomerase II/histidine kinase"/>
    <property type="match status" value="1"/>
</dbReference>
<dbReference type="InterPro" id="IPR036097">
    <property type="entry name" value="HisK_dim/P_sf"/>
</dbReference>
<dbReference type="PANTHER" id="PTHR43047:SF72">
    <property type="entry name" value="OSMOSENSING HISTIDINE PROTEIN KINASE SLN1"/>
    <property type="match status" value="1"/>
</dbReference>
<sequence length="468" mass="51404">MFLSSSLPHLGLLLVEDDEDDYVITRDLLDDLAAGQYELDWARTAAEARRYLAKDAHHLCLMDYRLGGDDGLALLAEAPRLGFTGPIIMLTGQDEREVDVRALRLGAVDYLVKSQLTSATLARAIRYAVARHETEMERAERLRAEAENRSKSEFLARLSHELRTPLTAILGYTDLMLSGDPSAETRARLQVVKRNGSHLLGLLNDVLDLSKIEAGRLEIEQQEVDLAGFLADLRSLLLVSARDKNLVLAFGQEGDVPRKIRTDPLRFRQILINLVSNAIKFTDVGRVEVTVRPRALEERELLEVLVRDTGCGISARDQKRLFVPFTRVGELRGDRQDGSGLGLAISRQLALRLGGDLSVESEMGQGSTFAVTIDPGDLTGVERGWLSRVAKPESARASTLSLRGRVLVADDLADIRELIGYIIHRAGAEVHFAADGAQVVASVEEASRSGKPFDLVLMDVQMPALGGL</sequence>
<dbReference type="GO" id="GO:0005886">
    <property type="term" value="C:plasma membrane"/>
    <property type="evidence" value="ECO:0007669"/>
    <property type="project" value="TreeGrafter"/>
</dbReference>
<comment type="caution">
    <text evidence="10">The sequence shown here is derived from an EMBL/GenBank/DDBJ whole genome shotgun (WGS) entry which is preliminary data.</text>
</comment>
<dbReference type="FunFam" id="1.10.287.130:FF:000001">
    <property type="entry name" value="Two-component sensor histidine kinase"/>
    <property type="match status" value="1"/>
</dbReference>
<evidence type="ECO:0000256" key="4">
    <source>
        <dbReference type="ARBA" id="ARBA00022679"/>
    </source>
</evidence>
<dbReference type="CDD" id="cd00156">
    <property type="entry name" value="REC"/>
    <property type="match status" value="1"/>
</dbReference>
<dbReference type="Proteomes" id="UP000697710">
    <property type="component" value="Unassembled WGS sequence"/>
</dbReference>
<dbReference type="CDD" id="cd00082">
    <property type="entry name" value="HisKA"/>
    <property type="match status" value="1"/>
</dbReference>
<dbReference type="InterPro" id="IPR003594">
    <property type="entry name" value="HATPase_dom"/>
</dbReference>
<feature type="domain" description="Response regulatory" evidence="9">
    <location>
        <begin position="405"/>
        <end position="468"/>
    </location>
</feature>
<feature type="modified residue" description="4-aspartylphosphate" evidence="7">
    <location>
        <position position="63"/>
    </location>
</feature>
<dbReference type="GO" id="GO:0009927">
    <property type="term" value="F:histidine phosphotransfer kinase activity"/>
    <property type="evidence" value="ECO:0007669"/>
    <property type="project" value="TreeGrafter"/>
</dbReference>
<dbReference type="InterPro" id="IPR001789">
    <property type="entry name" value="Sig_transdc_resp-reg_receiver"/>
</dbReference>
<dbReference type="Pfam" id="PF02518">
    <property type="entry name" value="HATPase_c"/>
    <property type="match status" value="1"/>
</dbReference>
<dbReference type="Gene3D" id="1.10.287.130">
    <property type="match status" value="1"/>
</dbReference>
<evidence type="ECO:0000313" key="10">
    <source>
        <dbReference type="EMBL" id="MCA9728233.1"/>
    </source>
</evidence>
<evidence type="ECO:0000256" key="2">
    <source>
        <dbReference type="ARBA" id="ARBA00012438"/>
    </source>
</evidence>
<dbReference type="Pfam" id="PF00512">
    <property type="entry name" value="HisKA"/>
    <property type="match status" value="1"/>
</dbReference>
<dbReference type="Gene3D" id="3.40.50.2300">
    <property type="match status" value="2"/>
</dbReference>
<feature type="domain" description="Response regulatory" evidence="9">
    <location>
        <begin position="11"/>
        <end position="128"/>
    </location>
</feature>
<dbReference type="PROSITE" id="PS50110">
    <property type="entry name" value="RESPONSE_REGULATORY"/>
    <property type="match status" value="2"/>
</dbReference>
<dbReference type="InterPro" id="IPR004358">
    <property type="entry name" value="Sig_transdc_His_kin-like_C"/>
</dbReference>
<dbReference type="FunFam" id="3.30.565.10:FF:000010">
    <property type="entry name" value="Sensor histidine kinase RcsC"/>
    <property type="match status" value="1"/>
</dbReference>
<dbReference type="SMART" id="SM00448">
    <property type="entry name" value="REC"/>
    <property type="match status" value="1"/>
</dbReference>
<dbReference type="SMART" id="SM00387">
    <property type="entry name" value="HATPase_c"/>
    <property type="match status" value="1"/>
</dbReference>
<feature type="modified residue" description="4-aspartylphosphate" evidence="7">
    <location>
        <position position="459"/>
    </location>
</feature>
<keyword evidence="3 7" id="KW-0597">Phosphoprotein</keyword>
<evidence type="ECO:0000259" key="8">
    <source>
        <dbReference type="PROSITE" id="PS50109"/>
    </source>
</evidence>
<dbReference type="InterPro" id="IPR003661">
    <property type="entry name" value="HisK_dim/P_dom"/>
</dbReference>
<reference evidence="10" key="1">
    <citation type="submission" date="2020-04" db="EMBL/GenBank/DDBJ databases">
        <authorList>
            <person name="Zhang T."/>
        </authorList>
    </citation>
    <scope>NUCLEOTIDE SEQUENCE</scope>
    <source>
        <strain evidence="10">HKST-UBA01</strain>
    </source>
</reference>
<dbReference type="EC" id="2.7.13.3" evidence="2"/>
<feature type="non-terminal residue" evidence="10">
    <location>
        <position position="468"/>
    </location>
</feature>
<protein>
    <recommendedName>
        <fullName evidence="2">histidine kinase</fullName>
        <ecNumber evidence="2">2.7.13.3</ecNumber>
    </recommendedName>
</protein>
<evidence type="ECO:0000256" key="5">
    <source>
        <dbReference type="ARBA" id="ARBA00022777"/>
    </source>
</evidence>
<accession>A0A956RPJ3</accession>
<evidence type="ECO:0000256" key="6">
    <source>
        <dbReference type="ARBA" id="ARBA00023012"/>
    </source>
</evidence>
<dbReference type="PANTHER" id="PTHR43047">
    <property type="entry name" value="TWO-COMPONENT HISTIDINE PROTEIN KINASE"/>
    <property type="match status" value="1"/>
</dbReference>
<dbReference type="Gene3D" id="3.30.565.10">
    <property type="entry name" value="Histidine kinase-like ATPase, C-terminal domain"/>
    <property type="match status" value="1"/>
</dbReference>
<dbReference type="SUPFAM" id="SSF47384">
    <property type="entry name" value="Homodimeric domain of signal transducing histidine kinase"/>
    <property type="match status" value="1"/>
</dbReference>
<dbReference type="CDD" id="cd16922">
    <property type="entry name" value="HATPase_EvgS-ArcB-TorS-like"/>
    <property type="match status" value="1"/>
</dbReference>
<dbReference type="InterPro" id="IPR011006">
    <property type="entry name" value="CheY-like_superfamily"/>
</dbReference>
<keyword evidence="5" id="KW-0418">Kinase</keyword>
<proteinExistence type="predicted"/>
<dbReference type="PROSITE" id="PS50109">
    <property type="entry name" value="HIS_KIN"/>
    <property type="match status" value="1"/>
</dbReference>
<dbReference type="GO" id="GO:0000155">
    <property type="term" value="F:phosphorelay sensor kinase activity"/>
    <property type="evidence" value="ECO:0007669"/>
    <property type="project" value="InterPro"/>
</dbReference>
<keyword evidence="4" id="KW-0808">Transferase</keyword>
<dbReference type="SUPFAM" id="SSF52172">
    <property type="entry name" value="CheY-like"/>
    <property type="match status" value="2"/>
</dbReference>
<dbReference type="EMBL" id="JAGQHR010000330">
    <property type="protein sequence ID" value="MCA9728233.1"/>
    <property type="molecule type" value="Genomic_DNA"/>
</dbReference>
<evidence type="ECO:0000313" key="11">
    <source>
        <dbReference type="Proteomes" id="UP000697710"/>
    </source>
</evidence>
<evidence type="ECO:0000256" key="3">
    <source>
        <dbReference type="ARBA" id="ARBA00022553"/>
    </source>
</evidence>
<feature type="domain" description="Histidine kinase" evidence="8">
    <location>
        <begin position="157"/>
        <end position="377"/>
    </location>
</feature>
<dbReference type="InterPro" id="IPR036890">
    <property type="entry name" value="HATPase_C_sf"/>
</dbReference>
<organism evidence="10 11">
    <name type="scientific">Eiseniibacteriota bacterium</name>
    <dbReference type="NCBI Taxonomy" id="2212470"/>
    <lineage>
        <taxon>Bacteria</taxon>
        <taxon>Candidatus Eiseniibacteriota</taxon>
    </lineage>
</organism>
<gene>
    <name evidence="10" type="ORF">KC729_11160</name>
</gene>
<dbReference type="SMART" id="SM00388">
    <property type="entry name" value="HisKA"/>
    <property type="match status" value="1"/>
</dbReference>
<dbReference type="AlphaFoldDB" id="A0A956RPJ3"/>
<name>A0A956RPJ3_UNCEI</name>